<dbReference type="EMBL" id="BMIA01000001">
    <property type="protein sequence ID" value="GGH21080.1"/>
    <property type="molecule type" value="Genomic_DNA"/>
</dbReference>
<gene>
    <name evidence="1" type="ORF">GCM10007423_01930</name>
</gene>
<dbReference type="RefSeq" id="WP_188927772.1">
    <property type="nucleotide sequence ID" value="NZ_BMIA01000001.1"/>
</dbReference>
<accession>A0ABQ1YE73</accession>
<keyword evidence="2" id="KW-1185">Reference proteome</keyword>
<evidence type="ECO:0000313" key="1">
    <source>
        <dbReference type="EMBL" id="GGH21080.1"/>
    </source>
</evidence>
<evidence type="ECO:0008006" key="3">
    <source>
        <dbReference type="Google" id="ProtNLM"/>
    </source>
</evidence>
<name>A0ABQ1YE73_9BACT</name>
<evidence type="ECO:0000313" key="2">
    <source>
        <dbReference type="Proteomes" id="UP000600214"/>
    </source>
</evidence>
<protein>
    <recommendedName>
        <fullName evidence="3">Lipocalin-like domain-containing protein</fullName>
    </recommendedName>
</protein>
<dbReference type="Proteomes" id="UP000600214">
    <property type="component" value="Unassembled WGS sequence"/>
</dbReference>
<organism evidence="1 2">
    <name type="scientific">Dyadobacter endophyticus</name>
    <dbReference type="NCBI Taxonomy" id="1749036"/>
    <lineage>
        <taxon>Bacteria</taxon>
        <taxon>Pseudomonadati</taxon>
        <taxon>Bacteroidota</taxon>
        <taxon>Cytophagia</taxon>
        <taxon>Cytophagales</taxon>
        <taxon>Spirosomataceae</taxon>
        <taxon>Dyadobacter</taxon>
    </lineage>
</organism>
<comment type="caution">
    <text evidence="1">The sequence shown here is derived from an EMBL/GenBank/DDBJ whole genome shotgun (WGS) entry which is preliminary data.</text>
</comment>
<reference evidence="2" key="1">
    <citation type="journal article" date="2019" name="Int. J. Syst. Evol. Microbiol.">
        <title>The Global Catalogue of Microorganisms (GCM) 10K type strain sequencing project: providing services to taxonomists for standard genome sequencing and annotation.</title>
        <authorList>
            <consortium name="The Broad Institute Genomics Platform"/>
            <consortium name="The Broad Institute Genome Sequencing Center for Infectious Disease"/>
            <person name="Wu L."/>
            <person name="Ma J."/>
        </authorList>
    </citation>
    <scope>NUCLEOTIDE SEQUENCE [LARGE SCALE GENOMIC DNA]</scope>
    <source>
        <strain evidence="2">CGMCC 1.15288</strain>
    </source>
</reference>
<sequence length="135" mass="15057">MKNLTFIFLIASGAFTTYGQSPVGNWKMLSHMATYEGKAFDSHAALLSQRPCASKIVYRITSDGNYRLDASASGCDASYVNIQQRLYSKNVWKIDGSKIFIGGKEGIGHTYTLTFSGNKMIWKSEYGEVITYQKL</sequence>
<proteinExistence type="predicted"/>